<evidence type="ECO:0000313" key="4">
    <source>
        <dbReference type="Proteomes" id="UP000199426"/>
    </source>
</evidence>
<dbReference type="NCBIfam" id="TIGR03696">
    <property type="entry name" value="Rhs_assc_core"/>
    <property type="match status" value="1"/>
</dbReference>
<evidence type="ECO:0000313" key="5">
    <source>
        <dbReference type="Proteomes" id="UP000251670"/>
    </source>
</evidence>
<dbReference type="Proteomes" id="UP000251670">
    <property type="component" value="Unassembled WGS sequence"/>
</dbReference>
<name>A0A2X2VAC0_CHRJE</name>
<keyword evidence="4" id="KW-1185">Reference proteome</keyword>
<dbReference type="AlphaFoldDB" id="A0A2X2VAC0"/>
<evidence type="ECO:0000313" key="2">
    <source>
        <dbReference type="EMBL" id="SDI80802.1"/>
    </source>
</evidence>
<evidence type="ECO:0000313" key="3">
    <source>
        <dbReference type="EMBL" id="SQB27772.1"/>
    </source>
</evidence>
<reference evidence="2 4" key="1">
    <citation type="submission" date="2016-10" db="EMBL/GenBank/DDBJ databases">
        <authorList>
            <person name="Varghese N."/>
            <person name="Submissions S."/>
        </authorList>
    </citation>
    <scope>NUCLEOTIDE SEQUENCE [LARGE SCALE GENOMIC DNA]</scope>
    <source>
        <strain evidence="2 4">DSM 19299</strain>
    </source>
</reference>
<dbReference type="PANTHER" id="PTHR32305">
    <property type="match status" value="1"/>
</dbReference>
<organism evidence="3 5">
    <name type="scientific">Chryseobacterium jejuense</name>
    <dbReference type="NCBI Taxonomy" id="445960"/>
    <lineage>
        <taxon>Bacteria</taxon>
        <taxon>Pseudomonadati</taxon>
        <taxon>Bacteroidota</taxon>
        <taxon>Flavobacteriia</taxon>
        <taxon>Flavobacteriales</taxon>
        <taxon>Weeksellaceae</taxon>
        <taxon>Chryseobacterium group</taxon>
        <taxon>Chryseobacterium</taxon>
    </lineage>
</organism>
<sequence>MPLSDLGGKLFAYKIKYNQKEGIENPDPTQFAGKNVKARYNGNIAEVDWRAVESLGAIPLPTPKRYGYAYDSLNRLTAGYYQNPTNAWSKENTESIDYDLNGNILKMYRTGILENNNIATVIDKLDYMYEGNKLTNVHDGYNNPSGYEGGGNTISYDPNGNMTNMQDKGITSIAYNFLNLPDKINMLQSGVGISYLYSSNGTKLQKVKSTFECGIIDCYGINAISDYLDGFQYTSTTTSRDNGGGIELLSKSREMSKAMEIQAYTLTDIISPIDPGIHPPIDGGVIIEGLKDANLSFFPTAEGYYDYKKDQYIYQYRDHLGNVRLSFGRNSAGTLEITDANDYYPFGMNHLKSGNAFFGKGSYKNYKYNGKELQETGMYDYGARFYMPDLGRWGVVDPLAEQYRRWSPYNYAVNNPIRFIDPDGRGVNDIIIVGSNGKSKEAIKTLRQTAAGRAIWDKYSKSKTVDIYITVGSIPTKDAAAAETLYGIQNTTMITGGKIKANEKSESSEFKAFNGVDISKSKGKDVALILLNSNPDNGAFGTTEKAAAAKAARAGGEDKVVYDNAESIYHEIKSHVDLNKSKDQHGDYGSDHAGVLREDFNPKKGSPAEKIQTQLKELYEKNKSTDIK</sequence>
<protein>
    <submittedName>
        <fullName evidence="2 3">RHS repeat-associated core domain</fullName>
    </submittedName>
</protein>
<feature type="region of interest" description="Disordered" evidence="1">
    <location>
        <begin position="580"/>
        <end position="611"/>
    </location>
</feature>
<proteinExistence type="predicted"/>
<gene>
    <name evidence="3" type="ORF">NCTC13492_01355</name>
    <name evidence="2" type="ORF">SAMN05421542_1869</name>
</gene>
<reference evidence="3 5" key="2">
    <citation type="submission" date="2018-06" db="EMBL/GenBank/DDBJ databases">
        <authorList>
            <consortium name="Pathogen Informatics"/>
            <person name="Doyle S."/>
        </authorList>
    </citation>
    <scope>NUCLEOTIDE SEQUENCE [LARGE SCALE GENOMIC DNA]</scope>
    <source>
        <strain evidence="3 5">NCTC13492</strain>
    </source>
</reference>
<dbReference type="STRING" id="445960.SAMN05421542_1869"/>
<dbReference type="InterPro" id="IPR022385">
    <property type="entry name" value="Rhs_assc_core"/>
</dbReference>
<dbReference type="InterPro" id="IPR050708">
    <property type="entry name" value="T6SS_VgrG/RHS"/>
</dbReference>
<dbReference type="EMBL" id="UAWB01000002">
    <property type="protein sequence ID" value="SQB27772.1"/>
    <property type="molecule type" value="Genomic_DNA"/>
</dbReference>
<dbReference type="EMBL" id="FNEG01000003">
    <property type="protein sequence ID" value="SDI80802.1"/>
    <property type="molecule type" value="Genomic_DNA"/>
</dbReference>
<feature type="compositionally biased region" description="Basic and acidic residues" evidence="1">
    <location>
        <begin position="580"/>
        <end position="602"/>
    </location>
</feature>
<dbReference type="PANTHER" id="PTHR32305:SF15">
    <property type="entry name" value="PROTEIN RHSA-RELATED"/>
    <property type="match status" value="1"/>
</dbReference>
<evidence type="ECO:0000256" key="1">
    <source>
        <dbReference type="SAM" id="MobiDB-lite"/>
    </source>
</evidence>
<dbReference type="Proteomes" id="UP000199426">
    <property type="component" value="Unassembled WGS sequence"/>
</dbReference>
<dbReference type="RefSeq" id="WP_317040628.1">
    <property type="nucleotide sequence ID" value="NZ_FNEG01000003.1"/>
</dbReference>
<accession>A0A2X2VAC0</accession>
<dbReference type="Gene3D" id="2.180.10.10">
    <property type="entry name" value="RHS repeat-associated core"/>
    <property type="match status" value="1"/>
</dbReference>